<dbReference type="Proteomes" id="UP001341245">
    <property type="component" value="Unassembled WGS sequence"/>
</dbReference>
<reference evidence="1 2" key="1">
    <citation type="submission" date="2023-11" db="EMBL/GenBank/DDBJ databases">
        <title>Draft genome sequence and annotation of the polyextremotolerant black yeast-like fungus Aureobasidium pullulans NRRL 62042.</title>
        <authorList>
            <person name="Dielentheis-Frenken M.R.E."/>
            <person name="Wibberg D."/>
            <person name="Blank L.M."/>
            <person name="Tiso T."/>
        </authorList>
    </citation>
    <scope>NUCLEOTIDE SEQUENCE [LARGE SCALE GENOMIC DNA]</scope>
    <source>
        <strain evidence="1 2">NRRL 62042</strain>
    </source>
</reference>
<evidence type="ECO:0000313" key="2">
    <source>
        <dbReference type="Proteomes" id="UP001341245"/>
    </source>
</evidence>
<comment type="caution">
    <text evidence="1">The sequence shown here is derived from an EMBL/GenBank/DDBJ whole genome shotgun (WGS) entry which is preliminary data.</text>
</comment>
<evidence type="ECO:0000313" key="1">
    <source>
        <dbReference type="EMBL" id="KAK6008289.1"/>
    </source>
</evidence>
<protein>
    <submittedName>
        <fullName evidence="1">Uncharacterized protein</fullName>
    </submittedName>
</protein>
<proteinExistence type="predicted"/>
<accession>A0ABR0TVP6</accession>
<dbReference type="EMBL" id="JASGXD010000001">
    <property type="protein sequence ID" value="KAK6008289.1"/>
    <property type="molecule type" value="Genomic_DNA"/>
</dbReference>
<sequence>MPPPDPTWGFVVFVTAYDSASQEHLSQAVENWTQVQKRKLENGFTLPALAAEAWQRFKLDVIENRDVLAGASDDRVRDLFRGMVRAKELTDDEDQFIPPARNQACLVLDAAAITMLAELKFPKELADDQAAFEDKKIKVIDLHWNGPQSTSSGYSGTGQLSINALARFYHLLTSGPESGYMEGMHPLDGVP</sequence>
<name>A0ABR0TVP6_AURPU</name>
<organism evidence="1 2">
    <name type="scientific">Aureobasidium pullulans</name>
    <name type="common">Black yeast</name>
    <name type="synonym">Pullularia pullulans</name>
    <dbReference type="NCBI Taxonomy" id="5580"/>
    <lineage>
        <taxon>Eukaryota</taxon>
        <taxon>Fungi</taxon>
        <taxon>Dikarya</taxon>
        <taxon>Ascomycota</taxon>
        <taxon>Pezizomycotina</taxon>
        <taxon>Dothideomycetes</taxon>
        <taxon>Dothideomycetidae</taxon>
        <taxon>Dothideales</taxon>
        <taxon>Saccotheciaceae</taxon>
        <taxon>Aureobasidium</taxon>
    </lineage>
</organism>
<gene>
    <name evidence="1" type="ORF">QM012_000192</name>
</gene>
<keyword evidence="2" id="KW-1185">Reference proteome</keyword>